<evidence type="ECO:0000256" key="3">
    <source>
        <dbReference type="ARBA" id="ARBA00011270"/>
    </source>
</evidence>
<name>A0A7G9YWK3_9EURY</name>
<accession>A0A7G9YWK3</accession>
<dbReference type="AlphaFoldDB" id="A0A7G9YWK3"/>
<evidence type="ECO:0000256" key="5">
    <source>
        <dbReference type="ARBA" id="ARBA00022822"/>
    </source>
</evidence>
<dbReference type="PANTHER" id="PTHR43406:SF1">
    <property type="entry name" value="TRYPTOPHAN SYNTHASE ALPHA CHAIN, CHLOROPLASTIC"/>
    <property type="match status" value="1"/>
</dbReference>
<evidence type="ECO:0000256" key="8">
    <source>
        <dbReference type="ARBA" id="ARBA00049047"/>
    </source>
</evidence>
<dbReference type="GO" id="GO:0005829">
    <property type="term" value="C:cytosol"/>
    <property type="evidence" value="ECO:0007669"/>
    <property type="project" value="TreeGrafter"/>
</dbReference>
<keyword evidence="5 9" id="KW-0822">Tryptophan biosynthesis</keyword>
<dbReference type="EC" id="4.2.1.20" evidence="9"/>
<protein>
    <recommendedName>
        <fullName evidence="9">Tryptophan synthase alpha chain</fullName>
        <ecNumber evidence="9">4.2.1.20</ecNumber>
    </recommendedName>
</protein>
<evidence type="ECO:0000256" key="10">
    <source>
        <dbReference type="RuleBase" id="RU003662"/>
    </source>
</evidence>
<gene>
    <name evidence="9 11" type="primary">trpA</name>
    <name evidence="11" type="ORF">IAKEDICC_00008</name>
</gene>
<evidence type="ECO:0000256" key="4">
    <source>
        <dbReference type="ARBA" id="ARBA00022605"/>
    </source>
</evidence>
<dbReference type="NCBIfam" id="TIGR00262">
    <property type="entry name" value="trpA"/>
    <property type="match status" value="1"/>
</dbReference>
<comment type="similarity">
    <text evidence="9 10">Belongs to the TrpA family.</text>
</comment>
<sequence>MCLEEKFKELKERKEKALIGFVTAGYPSAEDTLEIALAMVKGGVDILELGLPFSDPIADGVTIQRASESSLKAGMNPGLFFDVAAEIKGVEKVCLTYYNLVLQRGLEQFIKDCESAGIKGLVVPDLPVEESKPLLKICDRYETDLIFIIAPTTTEKRMARILDAASGFIYVVSLLGVTGTREKISDAIYPLIKRIREVNLNLSRNDVSSVPLAVGFGISKPEHVKTICEVADGAIVGSAFIRLIEERLESKESMLHEVEEFTRSLKKETKSV</sequence>
<dbReference type="InterPro" id="IPR013785">
    <property type="entry name" value="Aldolase_TIM"/>
</dbReference>
<evidence type="ECO:0000313" key="11">
    <source>
        <dbReference type="EMBL" id="QNO52387.1"/>
    </source>
</evidence>
<evidence type="ECO:0000256" key="9">
    <source>
        <dbReference type="HAMAP-Rule" id="MF_00131"/>
    </source>
</evidence>
<dbReference type="FunFam" id="3.20.20.70:FF:000037">
    <property type="entry name" value="Tryptophan synthase alpha chain"/>
    <property type="match status" value="1"/>
</dbReference>
<comment type="pathway">
    <text evidence="2 9">Amino-acid biosynthesis; L-tryptophan biosynthesis; L-tryptophan from chorismate: step 5/5.</text>
</comment>
<keyword evidence="7 9" id="KW-0456">Lyase</keyword>
<evidence type="ECO:0000256" key="7">
    <source>
        <dbReference type="ARBA" id="ARBA00023239"/>
    </source>
</evidence>
<dbReference type="InterPro" id="IPR002028">
    <property type="entry name" value="Trp_synthase_suA"/>
</dbReference>
<dbReference type="InterPro" id="IPR018204">
    <property type="entry name" value="Trp_synthase_alpha_AS"/>
</dbReference>
<comment type="subunit">
    <text evidence="3 9">Tetramer of two alpha and two beta chains.</text>
</comment>
<evidence type="ECO:0000256" key="2">
    <source>
        <dbReference type="ARBA" id="ARBA00004733"/>
    </source>
</evidence>
<reference evidence="11" key="1">
    <citation type="submission" date="2020-06" db="EMBL/GenBank/DDBJ databases">
        <title>Unique genomic features of the anaerobic methanotrophic archaea.</title>
        <authorList>
            <person name="Chadwick G.L."/>
            <person name="Skennerton C.T."/>
            <person name="Laso-Perez R."/>
            <person name="Leu A.O."/>
            <person name="Speth D.R."/>
            <person name="Yu H."/>
            <person name="Morgan-Lang C."/>
            <person name="Hatzenpichler R."/>
            <person name="Goudeau D."/>
            <person name="Malmstrom R."/>
            <person name="Brazelton W.J."/>
            <person name="Woyke T."/>
            <person name="Hallam S.J."/>
            <person name="Tyson G.W."/>
            <person name="Wegener G."/>
            <person name="Boetius A."/>
            <person name="Orphan V."/>
        </authorList>
    </citation>
    <scope>NUCLEOTIDE SEQUENCE</scope>
</reference>
<dbReference type="GO" id="GO:0004834">
    <property type="term" value="F:tryptophan synthase activity"/>
    <property type="evidence" value="ECO:0007669"/>
    <property type="project" value="UniProtKB-UniRule"/>
</dbReference>
<dbReference type="EMBL" id="MT631509">
    <property type="protein sequence ID" value="QNO52387.1"/>
    <property type="molecule type" value="Genomic_DNA"/>
</dbReference>
<organism evidence="11">
    <name type="scientific">Candidatus Methanophagaceae archaeon ANME-1 ERB6</name>
    <dbReference type="NCBI Taxonomy" id="2759912"/>
    <lineage>
        <taxon>Archaea</taxon>
        <taxon>Methanobacteriati</taxon>
        <taxon>Methanobacteriota</taxon>
        <taxon>Stenosarchaea group</taxon>
        <taxon>Methanomicrobia</taxon>
        <taxon>Candidatus Methanophagales</taxon>
        <taxon>Candidatus Methanophagaceae</taxon>
    </lineage>
</organism>
<comment type="function">
    <text evidence="1 9">The alpha subunit is responsible for the aldol cleavage of indoleglycerol phosphate to indole and glyceraldehyde 3-phosphate.</text>
</comment>
<dbReference type="Pfam" id="PF00290">
    <property type="entry name" value="Trp_syntA"/>
    <property type="match status" value="1"/>
</dbReference>
<dbReference type="PANTHER" id="PTHR43406">
    <property type="entry name" value="TRYPTOPHAN SYNTHASE, ALPHA CHAIN"/>
    <property type="match status" value="1"/>
</dbReference>
<dbReference type="Gene3D" id="3.20.20.70">
    <property type="entry name" value="Aldolase class I"/>
    <property type="match status" value="1"/>
</dbReference>
<proteinExistence type="inferred from homology"/>
<dbReference type="PROSITE" id="PS00167">
    <property type="entry name" value="TRP_SYNTHASE_ALPHA"/>
    <property type="match status" value="1"/>
</dbReference>
<feature type="active site" description="Proton acceptor" evidence="9">
    <location>
        <position position="48"/>
    </location>
</feature>
<dbReference type="HAMAP" id="MF_00131">
    <property type="entry name" value="Trp_synth_alpha"/>
    <property type="match status" value="1"/>
</dbReference>
<dbReference type="SUPFAM" id="SSF51366">
    <property type="entry name" value="Ribulose-phoshate binding barrel"/>
    <property type="match status" value="1"/>
</dbReference>
<dbReference type="CDD" id="cd04724">
    <property type="entry name" value="Tryptophan_synthase_alpha"/>
    <property type="match status" value="1"/>
</dbReference>
<feature type="active site" description="Proton acceptor" evidence="9">
    <location>
        <position position="59"/>
    </location>
</feature>
<dbReference type="UniPathway" id="UPA00035">
    <property type="reaction ID" value="UER00044"/>
</dbReference>
<comment type="catalytic activity">
    <reaction evidence="8 9">
        <text>(1S,2R)-1-C-(indol-3-yl)glycerol 3-phosphate + L-serine = D-glyceraldehyde 3-phosphate + L-tryptophan + H2O</text>
        <dbReference type="Rhea" id="RHEA:10532"/>
        <dbReference type="ChEBI" id="CHEBI:15377"/>
        <dbReference type="ChEBI" id="CHEBI:33384"/>
        <dbReference type="ChEBI" id="CHEBI:57912"/>
        <dbReference type="ChEBI" id="CHEBI:58866"/>
        <dbReference type="ChEBI" id="CHEBI:59776"/>
        <dbReference type="EC" id="4.2.1.20"/>
    </reaction>
</comment>
<keyword evidence="6 9" id="KW-0057">Aromatic amino acid biosynthesis</keyword>
<evidence type="ECO:0000256" key="6">
    <source>
        <dbReference type="ARBA" id="ARBA00023141"/>
    </source>
</evidence>
<keyword evidence="4 9" id="KW-0028">Amino-acid biosynthesis</keyword>
<evidence type="ECO:0000256" key="1">
    <source>
        <dbReference type="ARBA" id="ARBA00003365"/>
    </source>
</evidence>
<dbReference type="InterPro" id="IPR011060">
    <property type="entry name" value="RibuloseP-bd_barrel"/>
</dbReference>